<dbReference type="OrthoDB" id="9972359at2"/>
<protein>
    <submittedName>
        <fullName evidence="1">Uncharacterized protein</fullName>
    </submittedName>
</protein>
<accession>A0A0M6WQM2</accession>
<keyword evidence="2" id="KW-1185">Reference proteome</keyword>
<dbReference type="RefSeq" id="WP_055068021.1">
    <property type="nucleotide sequence ID" value="NZ_CP173697.1"/>
</dbReference>
<organism evidence="1 2">
    <name type="scientific">Roseburia faecis</name>
    <dbReference type="NCBI Taxonomy" id="301302"/>
    <lineage>
        <taxon>Bacteria</taxon>
        <taxon>Bacillati</taxon>
        <taxon>Bacillota</taxon>
        <taxon>Clostridia</taxon>
        <taxon>Lachnospirales</taxon>
        <taxon>Lachnospiraceae</taxon>
        <taxon>Roseburia</taxon>
    </lineage>
</organism>
<dbReference type="EMBL" id="CVRR01000022">
    <property type="protein sequence ID" value="CRL39295.1"/>
    <property type="molecule type" value="Genomic_DNA"/>
</dbReference>
<evidence type="ECO:0000313" key="1">
    <source>
        <dbReference type="EMBL" id="CRL39295.1"/>
    </source>
</evidence>
<gene>
    <name evidence="1" type="ORF">M72_29391</name>
</gene>
<name>A0A0M6WQM2_9FIRM</name>
<dbReference type="AlphaFoldDB" id="A0A0M6WQM2"/>
<dbReference type="Proteomes" id="UP000049979">
    <property type="component" value="Unassembled WGS sequence"/>
</dbReference>
<reference evidence="2" key="1">
    <citation type="submission" date="2015-05" db="EMBL/GenBank/DDBJ databases">
        <authorList>
            <consortium name="Pathogen Informatics"/>
        </authorList>
    </citation>
    <scope>NUCLEOTIDE SEQUENCE [LARGE SCALE GENOMIC DNA]</scope>
    <source>
        <strain evidence="2">M72</strain>
    </source>
</reference>
<proteinExistence type="predicted"/>
<sequence length="104" mass="12259">MHELLEKLCCNKEKVETIIQKIESGEIYIDELKQYLPMMNEIVTCILYEAKISINEEFLVQVLHDLIDGIERQDDVILLDTLQYGWLEILNYVNDKLQGENIDE</sequence>
<evidence type="ECO:0000313" key="2">
    <source>
        <dbReference type="Proteomes" id="UP000049979"/>
    </source>
</evidence>